<dbReference type="GO" id="GO:0005886">
    <property type="term" value="C:plasma membrane"/>
    <property type="evidence" value="ECO:0007669"/>
    <property type="project" value="TreeGrafter"/>
</dbReference>
<dbReference type="InterPro" id="IPR003848">
    <property type="entry name" value="DUF218"/>
</dbReference>
<organism evidence="2 3">
    <name type="scientific">Roseimicrobium gellanilyticum</name>
    <dbReference type="NCBI Taxonomy" id="748857"/>
    <lineage>
        <taxon>Bacteria</taxon>
        <taxon>Pseudomonadati</taxon>
        <taxon>Verrucomicrobiota</taxon>
        <taxon>Verrucomicrobiia</taxon>
        <taxon>Verrucomicrobiales</taxon>
        <taxon>Verrucomicrobiaceae</taxon>
        <taxon>Roseimicrobium</taxon>
    </lineage>
</organism>
<feature type="domain" description="DUF218" evidence="1">
    <location>
        <begin position="40"/>
        <end position="183"/>
    </location>
</feature>
<dbReference type="PANTHER" id="PTHR30336">
    <property type="entry name" value="INNER MEMBRANE PROTEIN, PROBABLE PERMEASE"/>
    <property type="match status" value="1"/>
</dbReference>
<dbReference type="PANTHER" id="PTHR30336:SF20">
    <property type="entry name" value="DUF218 DOMAIN-CONTAINING PROTEIN"/>
    <property type="match status" value="1"/>
</dbReference>
<comment type="caution">
    <text evidence="2">The sequence shown here is derived from an EMBL/GenBank/DDBJ whole genome shotgun (WGS) entry which is preliminary data.</text>
</comment>
<dbReference type="EMBL" id="QNRR01000009">
    <property type="protein sequence ID" value="RBP39647.1"/>
    <property type="molecule type" value="Genomic_DNA"/>
</dbReference>
<accession>A0A366HBK9</accession>
<dbReference type="InterPro" id="IPR014729">
    <property type="entry name" value="Rossmann-like_a/b/a_fold"/>
</dbReference>
<protein>
    <submittedName>
        <fullName evidence="2">Uncharacterized SAM-binding protein YcdF (DUF218 family)</fullName>
    </submittedName>
</protein>
<dbReference type="PROSITE" id="PS51257">
    <property type="entry name" value="PROKAR_LIPOPROTEIN"/>
    <property type="match status" value="1"/>
</dbReference>
<dbReference type="Gene3D" id="3.40.50.620">
    <property type="entry name" value="HUPs"/>
    <property type="match status" value="1"/>
</dbReference>
<name>A0A366HBK9_9BACT</name>
<dbReference type="Proteomes" id="UP000253426">
    <property type="component" value="Unassembled WGS sequence"/>
</dbReference>
<gene>
    <name evidence="2" type="ORF">DES53_10974</name>
</gene>
<dbReference type="RefSeq" id="WP_113960548.1">
    <property type="nucleotide sequence ID" value="NZ_QNRR01000009.1"/>
</dbReference>
<dbReference type="CDD" id="cd06259">
    <property type="entry name" value="YdcF-like"/>
    <property type="match status" value="1"/>
</dbReference>
<evidence type="ECO:0000259" key="1">
    <source>
        <dbReference type="Pfam" id="PF02698"/>
    </source>
</evidence>
<proteinExistence type="predicted"/>
<dbReference type="Pfam" id="PF02698">
    <property type="entry name" value="DUF218"/>
    <property type="match status" value="1"/>
</dbReference>
<evidence type="ECO:0000313" key="3">
    <source>
        <dbReference type="Proteomes" id="UP000253426"/>
    </source>
</evidence>
<reference evidence="2 3" key="1">
    <citation type="submission" date="2018-06" db="EMBL/GenBank/DDBJ databases">
        <title>Genomic Encyclopedia of Type Strains, Phase IV (KMG-IV): sequencing the most valuable type-strain genomes for metagenomic binning, comparative biology and taxonomic classification.</title>
        <authorList>
            <person name="Goeker M."/>
        </authorList>
    </citation>
    <scope>NUCLEOTIDE SEQUENCE [LARGE SCALE GENOMIC DNA]</scope>
    <source>
        <strain evidence="2 3">DSM 25532</strain>
    </source>
</reference>
<dbReference type="InterPro" id="IPR051599">
    <property type="entry name" value="Cell_Envelope_Assoc"/>
</dbReference>
<evidence type="ECO:0000313" key="2">
    <source>
        <dbReference type="EMBL" id="RBP39647.1"/>
    </source>
</evidence>
<dbReference type="AlphaFoldDB" id="A0A366HBK9"/>
<sequence length="195" mass="21617">MRRLLRAIALLFLSALVLWLACLSFVIWNFGQTDHATQADCIIVLGASVQGSQPSPVFEQRLRHGIDLYQRKLAPRLLFTGGFGDGKSHSEAGVGSAYAQQHGVPATAVLLEEKSRTTKQNLEEALKLMKAHGLQSAVIVSDPLHLKRAMMMAEDLGIQAHSSPTSTSMYRSFGSQAKFLLREVYFMHHYMIFGE</sequence>
<dbReference type="OrthoDB" id="9782395at2"/>
<keyword evidence="3" id="KW-1185">Reference proteome</keyword>